<evidence type="ECO:0000313" key="3">
    <source>
        <dbReference type="Proteomes" id="UP000541535"/>
    </source>
</evidence>
<organism evidence="2 3">
    <name type="scientific">Pseudoduganella violacea</name>
    <dbReference type="NCBI Taxonomy" id="1715466"/>
    <lineage>
        <taxon>Bacteria</taxon>
        <taxon>Pseudomonadati</taxon>
        <taxon>Pseudomonadota</taxon>
        <taxon>Betaproteobacteria</taxon>
        <taxon>Burkholderiales</taxon>
        <taxon>Oxalobacteraceae</taxon>
        <taxon>Telluria group</taxon>
        <taxon>Pseudoduganella</taxon>
    </lineage>
</organism>
<dbReference type="Gene3D" id="3.40.50.410">
    <property type="entry name" value="von Willebrand factor, type A domain"/>
    <property type="match status" value="1"/>
</dbReference>
<reference evidence="2 3" key="1">
    <citation type="submission" date="2020-08" db="EMBL/GenBank/DDBJ databases">
        <title>Genomic Encyclopedia of Type Strains, Phase III (KMG-III): the genomes of soil and plant-associated and newly described type strains.</title>
        <authorList>
            <person name="Whitman W."/>
        </authorList>
    </citation>
    <scope>NUCLEOTIDE SEQUENCE [LARGE SCALE GENOMIC DNA]</scope>
    <source>
        <strain evidence="2 3">CECT 8897</strain>
    </source>
</reference>
<dbReference type="GO" id="GO:0005737">
    <property type="term" value="C:cytoplasm"/>
    <property type="evidence" value="ECO:0007669"/>
    <property type="project" value="TreeGrafter"/>
</dbReference>
<dbReference type="GO" id="GO:0004674">
    <property type="term" value="F:protein serine/threonine kinase activity"/>
    <property type="evidence" value="ECO:0007669"/>
    <property type="project" value="TreeGrafter"/>
</dbReference>
<gene>
    <name evidence="2" type="ORF">FHS03_001815</name>
</gene>
<protein>
    <recommendedName>
        <fullName evidence="1">VWFA domain-containing protein</fullName>
    </recommendedName>
</protein>
<dbReference type="PROSITE" id="PS50234">
    <property type="entry name" value="VWFA"/>
    <property type="match status" value="1"/>
</dbReference>
<sequence length="573" mass="59131">MKSNALAQRALTLMQKKHGMDRLRIVHAAEISDPDSGETLYDFSAVSPDDPNGPSWRILLAEDGKERERHSALEPMVDATRRVEIDAAALGMITIDPASNVLTLNPDDTLDETITVTVPKNAGVAKADIYFLADTTGSMGPVLAAVQAGANNVLTALSGLGMDLMFGVGNYRDFPPKAPSPFSHQLNPTNAAPAVTAAIGAWSASGGGDTAEGQFLALEQLAQAPGGSIGWRAGARRIIVWIGDAPGHDPICTAISGLASAITEASATAALSGQGIAVLAISTATPGLDDDPAPLSSDYTGSCGAPGGSAGQGTRVAAATGGAFVSGIKPDTIVKTIIDMVTGAVSSIANLKLVPSASIAPFVVSIDPAGGYGPLAGEREHMLEFRVKFHGIACAEEEKVVNGTLDVVVDGAVAAAKTVKITVPPCRPKVTVYSVKFVCGTQHKHPECCCTPVRPGHYATQITIHNHTDQPMTLRKRFIPVVLAGAPLGREPKVGLPRAEDTVVLPPHSATMDDCCRITELLFGSAVDVLTIGILEISAPGEVSVTALYTTDKAIEVKQIHGHQAAKPAGGAG</sequence>
<name>A0A7W5BAE3_9BURK</name>
<dbReference type="InterPro" id="IPR052969">
    <property type="entry name" value="Thr-specific_kinase-like"/>
</dbReference>
<proteinExistence type="predicted"/>
<dbReference type="InterPro" id="IPR036465">
    <property type="entry name" value="vWFA_dom_sf"/>
</dbReference>
<dbReference type="InterPro" id="IPR002035">
    <property type="entry name" value="VWF_A"/>
</dbReference>
<dbReference type="Proteomes" id="UP000541535">
    <property type="component" value="Unassembled WGS sequence"/>
</dbReference>
<keyword evidence="3" id="KW-1185">Reference proteome</keyword>
<dbReference type="Pfam" id="PF24909">
    <property type="entry name" value="vWA_SIBA-E"/>
    <property type="match status" value="1"/>
</dbReference>
<evidence type="ECO:0000259" key="1">
    <source>
        <dbReference type="PROSITE" id="PS50234"/>
    </source>
</evidence>
<dbReference type="RefSeq" id="WP_183440665.1">
    <property type="nucleotide sequence ID" value="NZ_JACHXD010000004.1"/>
</dbReference>
<comment type="caution">
    <text evidence="2">The sequence shown here is derived from an EMBL/GenBank/DDBJ whole genome shotgun (WGS) entry which is preliminary data.</text>
</comment>
<evidence type="ECO:0000313" key="2">
    <source>
        <dbReference type="EMBL" id="MBB3118770.1"/>
    </source>
</evidence>
<feature type="domain" description="VWFA" evidence="1">
    <location>
        <begin position="128"/>
        <end position="282"/>
    </location>
</feature>
<dbReference type="PANTHER" id="PTHR47763:SF1">
    <property type="entry name" value="DUF659 DOMAIN-CONTAINING PROTEIN"/>
    <property type="match status" value="1"/>
</dbReference>
<dbReference type="EMBL" id="JACHXD010000004">
    <property type="protein sequence ID" value="MBB3118770.1"/>
    <property type="molecule type" value="Genomic_DNA"/>
</dbReference>
<dbReference type="SUPFAM" id="SSF53300">
    <property type="entry name" value="vWA-like"/>
    <property type="match status" value="1"/>
</dbReference>
<accession>A0A7W5BAE3</accession>
<dbReference type="CDD" id="cd00198">
    <property type="entry name" value="vWFA"/>
    <property type="match status" value="1"/>
</dbReference>
<dbReference type="AlphaFoldDB" id="A0A7W5BAE3"/>
<dbReference type="PANTHER" id="PTHR47763">
    <property type="entry name" value="ALPHA-PROTEIN KINASE VWKA"/>
    <property type="match status" value="1"/>
</dbReference>